<dbReference type="InterPro" id="IPR011146">
    <property type="entry name" value="HIT-like"/>
</dbReference>
<dbReference type="Proteomes" id="UP000593626">
    <property type="component" value="Chromosome"/>
</dbReference>
<dbReference type="GO" id="GO:0003824">
    <property type="term" value="F:catalytic activity"/>
    <property type="evidence" value="ECO:0007669"/>
    <property type="project" value="InterPro"/>
</dbReference>
<name>A0A7S8C8V8_9BACI</name>
<sequence length="140" mass="16099">MTCVGCLLANHQAPTHLIYEDEHVSCILDIDPYNEGHVLILPKKHVRYFDDLDHQTSLSIMHAAGLLTKVLKELFKPDGITILQNGGKFDDLTHFHMHIIPRFEGQNFAEFFLENQEINSRGMDKLVNIQKKLLEEMKTS</sequence>
<dbReference type="RefSeq" id="WP_239673059.1">
    <property type="nucleotide sequence ID" value="NZ_CP049742.1"/>
</dbReference>
<protein>
    <submittedName>
        <fullName evidence="4">HIT family protein</fullName>
    </submittedName>
</protein>
<feature type="domain" description="HIT" evidence="3">
    <location>
        <begin position="4"/>
        <end position="109"/>
    </location>
</feature>
<dbReference type="Gene3D" id="3.30.428.10">
    <property type="entry name" value="HIT-like"/>
    <property type="match status" value="1"/>
</dbReference>
<accession>A0A7S8C8V8</accession>
<dbReference type="PROSITE" id="PS51084">
    <property type="entry name" value="HIT_2"/>
    <property type="match status" value="1"/>
</dbReference>
<evidence type="ECO:0000256" key="1">
    <source>
        <dbReference type="PIRSR" id="PIRSR601310-1"/>
    </source>
</evidence>
<dbReference type="PANTHER" id="PTHR46648">
    <property type="entry name" value="HIT FAMILY PROTEIN 1"/>
    <property type="match status" value="1"/>
</dbReference>
<gene>
    <name evidence="4" type="ORF">G8O30_00465</name>
</gene>
<dbReference type="GO" id="GO:0009117">
    <property type="term" value="P:nucleotide metabolic process"/>
    <property type="evidence" value="ECO:0007669"/>
    <property type="project" value="TreeGrafter"/>
</dbReference>
<evidence type="ECO:0000313" key="5">
    <source>
        <dbReference type="Proteomes" id="UP000593626"/>
    </source>
</evidence>
<proteinExistence type="predicted"/>
<dbReference type="SUPFAM" id="SSF54197">
    <property type="entry name" value="HIT-like"/>
    <property type="match status" value="1"/>
</dbReference>
<dbReference type="Pfam" id="PF01230">
    <property type="entry name" value="HIT"/>
    <property type="match status" value="1"/>
</dbReference>
<dbReference type="InterPro" id="IPR001310">
    <property type="entry name" value="Histidine_triad_HIT"/>
</dbReference>
<evidence type="ECO:0000256" key="2">
    <source>
        <dbReference type="PROSITE-ProRule" id="PRU00464"/>
    </source>
</evidence>
<feature type="short sequence motif" description="Histidine triad motif" evidence="2">
    <location>
        <begin position="94"/>
        <end position="98"/>
    </location>
</feature>
<dbReference type="PRINTS" id="PR00332">
    <property type="entry name" value="HISTRIAD"/>
</dbReference>
<evidence type="ECO:0000313" key="4">
    <source>
        <dbReference type="EMBL" id="QPC45555.1"/>
    </source>
</evidence>
<organism evidence="4 5">
    <name type="scientific">Mangrovibacillus cuniculi</name>
    <dbReference type="NCBI Taxonomy" id="2593652"/>
    <lineage>
        <taxon>Bacteria</taxon>
        <taxon>Bacillati</taxon>
        <taxon>Bacillota</taxon>
        <taxon>Bacilli</taxon>
        <taxon>Bacillales</taxon>
        <taxon>Bacillaceae</taxon>
        <taxon>Mangrovibacillus</taxon>
    </lineage>
</organism>
<reference evidence="4 5" key="1">
    <citation type="submission" date="2019-07" db="EMBL/GenBank/DDBJ databases">
        <title>Genome sequence of 2 isolates from Red Sea Mangroves.</title>
        <authorList>
            <person name="Sefrji F."/>
            <person name="Michoud G."/>
            <person name="Merlino G."/>
            <person name="Daffonchio D."/>
        </authorList>
    </citation>
    <scope>NUCLEOTIDE SEQUENCE [LARGE SCALE GENOMIC DNA]</scope>
    <source>
        <strain evidence="4 5">R1DC41</strain>
    </source>
</reference>
<evidence type="ECO:0000259" key="3">
    <source>
        <dbReference type="PROSITE" id="PS51084"/>
    </source>
</evidence>
<dbReference type="AlphaFoldDB" id="A0A7S8C8V8"/>
<dbReference type="EMBL" id="CP049742">
    <property type="protein sequence ID" value="QPC45555.1"/>
    <property type="molecule type" value="Genomic_DNA"/>
</dbReference>
<dbReference type="InterPro" id="IPR036265">
    <property type="entry name" value="HIT-like_sf"/>
</dbReference>
<feature type="active site" description="Tele-AMP-histidine intermediate" evidence="1">
    <location>
        <position position="98"/>
    </location>
</feature>
<dbReference type="PANTHER" id="PTHR46648:SF1">
    <property type="entry name" value="ADENOSINE 5'-MONOPHOSPHORAMIDASE HNT1"/>
    <property type="match status" value="1"/>
</dbReference>
<dbReference type="KEGG" id="mcui:G8O30_00465"/>
<keyword evidence="5" id="KW-1185">Reference proteome</keyword>